<gene>
    <name evidence="4" type="primary">similar to Beta-1</name>
    <name evidence="4" type="ORF">CLUMA_CG012566</name>
</gene>
<dbReference type="Proteomes" id="UP000183832">
    <property type="component" value="Unassembled WGS sequence"/>
</dbReference>
<dbReference type="OrthoDB" id="4781at2759"/>
<dbReference type="PROSITE" id="PS51762">
    <property type="entry name" value="GH16_2"/>
    <property type="match status" value="1"/>
</dbReference>
<proteinExistence type="inferred from homology"/>
<comment type="similarity">
    <text evidence="1">Belongs to the glycosyl hydrolase 16 family.</text>
</comment>
<dbReference type="GO" id="GO:0005975">
    <property type="term" value="P:carbohydrate metabolic process"/>
    <property type="evidence" value="ECO:0007669"/>
    <property type="project" value="InterPro"/>
</dbReference>
<dbReference type="InterPro" id="IPR050546">
    <property type="entry name" value="Glycosyl_Hydrlase_16"/>
</dbReference>
<dbReference type="PANTHER" id="PTHR10963">
    <property type="entry name" value="GLYCOSYL HYDROLASE-RELATED"/>
    <property type="match status" value="1"/>
</dbReference>
<keyword evidence="2" id="KW-0732">Signal</keyword>
<evidence type="ECO:0000313" key="5">
    <source>
        <dbReference type="Proteomes" id="UP000183832"/>
    </source>
</evidence>
<dbReference type="Gene3D" id="2.60.120.200">
    <property type="match status" value="1"/>
</dbReference>
<dbReference type="InterPro" id="IPR013320">
    <property type="entry name" value="ConA-like_dom_sf"/>
</dbReference>
<protein>
    <submittedName>
        <fullName evidence="4">CLUMA_CG012566, isoform A</fullName>
    </submittedName>
</protein>
<dbReference type="InterPro" id="IPR000757">
    <property type="entry name" value="Beta-glucanase-like"/>
</dbReference>
<reference evidence="4 5" key="1">
    <citation type="submission" date="2015-04" db="EMBL/GenBank/DDBJ databases">
        <authorList>
            <person name="Syromyatnikov M.Y."/>
            <person name="Popov V.N."/>
        </authorList>
    </citation>
    <scope>NUCLEOTIDE SEQUENCE [LARGE SCALE GENOMIC DNA]</scope>
</reference>
<dbReference type="SUPFAM" id="SSF49899">
    <property type="entry name" value="Concanavalin A-like lectins/glucanases"/>
    <property type="match status" value="1"/>
</dbReference>
<dbReference type="PANTHER" id="PTHR10963:SF55">
    <property type="entry name" value="GLYCOSIDE HYDROLASE FAMILY 16 PROTEIN"/>
    <property type="match status" value="1"/>
</dbReference>
<dbReference type="STRING" id="568069.A0A1J1IGK2"/>
<sequence length="372" mass="42552">MKIFVVNLLLFFVNLSNACTPTLTTVSGSKAPPAGFCSGDLIFEENFDNLDQSKWRHEITMAGGGNFEFQWYVNDRFNSYTLGGNLHLKPTFTSDIFGEEFLTSGRVVIPPYECTEWYNNGCDRQGTPDNIINPIRSARIDTQNSFSFKFGTLEFRAKMPAGDWLWPALWMMPKESVYGGWPRSGEIDVMEMRGNRALFADYGQGGHVGNEQASCTIHFGPSVTVKNHWPKAHFAKNQNVGWNENFHLYRVTWSPTQIRFLIDWDLVGTIEPSEGFWKYGNFESSGLSNPWSGGTNMAPFDQEFFIIINLAVGGTNFFDDSFVNRDYPKPWLNSSPRAAADFWEGRSKWEPTWNRYNDDSHLQVDYVRVWAM</sequence>
<dbReference type="GO" id="GO:0004553">
    <property type="term" value="F:hydrolase activity, hydrolyzing O-glycosyl compounds"/>
    <property type="evidence" value="ECO:0007669"/>
    <property type="project" value="InterPro"/>
</dbReference>
<feature type="chain" id="PRO_5012407704" evidence="2">
    <location>
        <begin position="19"/>
        <end position="372"/>
    </location>
</feature>
<organism evidence="4 5">
    <name type="scientific">Clunio marinus</name>
    <dbReference type="NCBI Taxonomy" id="568069"/>
    <lineage>
        <taxon>Eukaryota</taxon>
        <taxon>Metazoa</taxon>
        <taxon>Ecdysozoa</taxon>
        <taxon>Arthropoda</taxon>
        <taxon>Hexapoda</taxon>
        <taxon>Insecta</taxon>
        <taxon>Pterygota</taxon>
        <taxon>Neoptera</taxon>
        <taxon>Endopterygota</taxon>
        <taxon>Diptera</taxon>
        <taxon>Nematocera</taxon>
        <taxon>Chironomoidea</taxon>
        <taxon>Chironomidae</taxon>
        <taxon>Clunio</taxon>
    </lineage>
</organism>
<evidence type="ECO:0000256" key="1">
    <source>
        <dbReference type="ARBA" id="ARBA00006865"/>
    </source>
</evidence>
<dbReference type="EMBL" id="CVRI01000050">
    <property type="protein sequence ID" value="CRK99328.1"/>
    <property type="molecule type" value="Genomic_DNA"/>
</dbReference>
<dbReference type="AlphaFoldDB" id="A0A1J1IGK2"/>
<feature type="signal peptide" evidence="2">
    <location>
        <begin position="1"/>
        <end position="18"/>
    </location>
</feature>
<name>A0A1J1IGK2_9DIPT</name>
<feature type="domain" description="GH16" evidence="3">
    <location>
        <begin position="45"/>
        <end position="372"/>
    </location>
</feature>
<evidence type="ECO:0000259" key="3">
    <source>
        <dbReference type="PROSITE" id="PS51762"/>
    </source>
</evidence>
<keyword evidence="5" id="KW-1185">Reference proteome</keyword>
<evidence type="ECO:0000313" key="4">
    <source>
        <dbReference type="EMBL" id="CRK99328.1"/>
    </source>
</evidence>
<evidence type="ECO:0000256" key="2">
    <source>
        <dbReference type="SAM" id="SignalP"/>
    </source>
</evidence>
<dbReference type="Pfam" id="PF00722">
    <property type="entry name" value="Glyco_hydro_16"/>
    <property type="match status" value="1"/>
</dbReference>
<accession>A0A1J1IGK2</accession>